<feature type="binding site" evidence="6">
    <location>
        <position position="257"/>
    </location>
    <ligand>
        <name>Zn(2+)</name>
        <dbReference type="ChEBI" id="CHEBI:29105"/>
    </ligand>
</feature>
<gene>
    <name evidence="12" type="primary">LOC108053640</name>
    <name evidence="10" type="synonym">108053640</name>
</gene>
<feature type="domain" description="C2H2-type" evidence="8">
    <location>
        <begin position="431"/>
        <end position="458"/>
    </location>
</feature>
<feature type="domain" description="C2H2-type" evidence="8">
    <location>
        <begin position="517"/>
        <end position="548"/>
    </location>
</feature>
<dbReference type="PROSITE" id="PS00028">
    <property type="entry name" value="ZINC_FINGER_C2H2_1"/>
    <property type="match status" value="3"/>
</dbReference>
<organism evidence="12">
    <name type="scientific">Drosophila rhopaloa</name>
    <name type="common">Fruit fly</name>
    <dbReference type="NCBI Taxonomy" id="1041015"/>
    <lineage>
        <taxon>Eukaryota</taxon>
        <taxon>Metazoa</taxon>
        <taxon>Ecdysozoa</taxon>
        <taxon>Arthropoda</taxon>
        <taxon>Hexapoda</taxon>
        <taxon>Insecta</taxon>
        <taxon>Pterygota</taxon>
        <taxon>Neoptera</taxon>
        <taxon>Endopterygota</taxon>
        <taxon>Diptera</taxon>
        <taxon>Brachycera</taxon>
        <taxon>Muscomorpha</taxon>
        <taxon>Ephydroidea</taxon>
        <taxon>Drosophilidae</taxon>
        <taxon>Drosophila</taxon>
        <taxon>Sophophora</taxon>
    </lineage>
</organism>
<feature type="compositionally biased region" description="Basic and acidic residues" evidence="7">
    <location>
        <begin position="150"/>
        <end position="162"/>
    </location>
</feature>
<evidence type="ECO:0000256" key="3">
    <source>
        <dbReference type="ARBA" id="ARBA00022771"/>
    </source>
</evidence>
<keyword evidence="1 6" id="KW-0479">Metal-binding</keyword>
<feature type="compositionally biased region" description="Basic and acidic residues" evidence="7">
    <location>
        <begin position="542"/>
        <end position="558"/>
    </location>
</feature>
<dbReference type="Proteomes" id="UP001652680">
    <property type="component" value="Unassembled WGS sequence"/>
</dbReference>
<evidence type="ECO:0000313" key="10">
    <source>
        <dbReference type="EnsemblMetazoa" id="XP_016991841.1"/>
    </source>
</evidence>
<feature type="compositionally biased region" description="Basic residues" evidence="7">
    <location>
        <begin position="386"/>
        <end position="403"/>
    </location>
</feature>
<dbReference type="PANTHER" id="PTHR24409:SF295">
    <property type="entry name" value="AZ2-RELATED"/>
    <property type="match status" value="1"/>
</dbReference>
<dbReference type="PROSITE" id="PS50157">
    <property type="entry name" value="ZINC_FINGER_C2H2_2"/>
    <property type="match status" value="4"/>
</dbReference>
<evidence type="ECO:0000256" key="7">
    <source>
        <dbReference type="SAM" id="MobiDB-lite"/>
    </source>
</evidence>
<feature type="region of interest" description="Disordered" evidence="7">
    <location>
        <begin position="572"/>
        <end position="613"/>
    </location>
</feature>
<name>A0A6P4G2T8_DRORH</name>
<dbReference type="Pfam" id="PF07776">
    <property type="entry name" value="zf-AD"/>
    <property type="match status" value="1"/>
</dbReference>
<sequence length="613" mass="68806">MEADITPLAETNGEQRENPRESAGNPEQQPQELAKSLDSAEDGVSGAVGQIIDYLEEDGGATADQDQDAEMGEAEYLEGEMPQEDESDGLDGSQGEKTKPAGHEPTNKEDLPDTAAEKEDLKEKSGEEEEKDTEQEKEATPSGGEAGEGSPDKMEVDTPAEKDGEEADPDDEKEPAGPDDESAIDEGEEPIEEDEDPNEEGEEPTEEGEEIDQEFETATDAEGELITGDEPGELGDVAPVRERKKEEPVDENQCRVCTSKEELVDLFKKQIDATPADMLLVICPSVSILPKDFMPQFICTKCMGSLTIAIQLRKQLETTDQDLRKRLSRSKNKVRRPRGYVVIDAPVTDSSEDEDELDDEFKVSDVGGTTSADSDSADSDVSEKKKEKKKPGRPGRPRKKPLKRSPESDEEPSSAQKKKYQPSPGAAVGPFECPKCDLTFSRKQSYVLHRKTHERIEHACPICGKKFKVEWAYKTHMQRHEQERAHFRCELCPKIFRLRAELKHHMAQRHDEHGFIYECKRCQRTFLTQQRLQRHQAAGCQRHKEEPARMKEDQPRIKQEPRIKEERISHVHVQSHGQGNNSNMGKRRPGEGRDLFKAVAPPTTTYWSDSFSD</sequence>
<proteinExistence type="predicted"/>
<dbReference type="SMART" id="SM00355">
    <property type="entry name" value="ZnF_C2H2"/>
    <property type="match status" value="4"/>
</dbReference>
<dbReference type="GO" id="GO:0005634">
    <property type="term" value="C:nucleus"/>
    <property type="evidence" value="ECO:0007669"/>
    <property type="project" value="InterPro"/>
</dbReference>
<feature type="binding site" evidence="6">
    <location>
        <position position="254"/>
    </location>
    <ligand>
        <name>Zn(2+)</name>
        <dbReference type="ChEBI" id="CHEBI:29105"/>
    </ligand>
</feature>
<evidence type="ECO:0000259" key="9">
    <source>
        <dbReference type="PROSITE" id="PS51915"/>
    </source>
</evidence>
<feature type="region of interest" description="Disordered" evidence="7">
    <location>
        <begin position="1"/>
        <end position="252"/>
    </location>
</feature>
<keyword evidence="4 6" id="KW-0862">Zinc</keyword>
<reference evidence="11" key="1">
    <citation type="journal article" date="2021" name="Elife">
        <title>Highly contiguous assemblies of 101 drosophilid genomes.</title>
        <authorList>
            <person name="Kim B.Y."/>
            <person name="Wang J.R."/>
            <person name="Miller D.E."/>
            <person name="Barmina O."/>
            <person name="Delaney E."/>
            <person name="Thompson A."/>
            <person name="Comeault A.A."/>
            <person name="Peede D."/>
            <person name="D'Agostino E.R."/>
            <person name="Pelaez J."/>
            <person name="Aguilar J.M."/>
            <person name="Haji D."/>
            <person name="Matsunaga T."/>
            <person name="Armstrong E.E."/>
            <person name="Zych M."/>
            <person name="Ogawa Y."/>
            <person name="Stamenkovic-Radak M."/>
            <person name="Jelic M."/>
            <person name="Veselinovic M.S."/>
            <person name="Tanaskovic M."/>
            <person name="Eric P."/>
            <person name="Gao J.J."/>
            <person name="Katoh T.K."/>
            <person name="Toda M.J."/>
            <person name="Watabe H."/>
            <person name="Watada M."/>
            <person name="Davis J.S."/>
            <person name="Moyle L.C."/>
            <person name="Manoli G."/>
            <person name="Bertolini E."/>
            <person name="Kostal V."/>
            <person name="Hawley R.S."/>
            <person name="Takahashi A."/>
            <person name="Jones C.D."/>
            <person name="Price D.K."/>
            <person name="Whiteman N."/>
            <person name="Kopp A."/>
            <person name="Matute D.R."/>
            <person name="Petrov D.A."/>
        </authorList>
    </citation>
    <scope>NUCLEOTIDE SEQUENCE [LARGE SCALE GENOMIC DNA]</scope>
</reference>
<feature type="region of interest" description="Disordered" evidence="7">
    <location>
        <begin position="538"/>
        <end position="558"/>
    </location>
</feature>
<dbReference type="GO" id="GO:0000977">
    <property type="term" value="F:RNA polymerase II transcription regulatory region sequence-specific DNA binding"/>
    <property type="evidence" value="ECO:0007669"/>
    <property type="project" value="TreeGrafter"/>
</dbReference>
<dbReference type="Gene3D" id="3.40.1800.20">
    <property type="match status" value="1"/>
</dbReference>
<protein>
    <submittedName>
        <fullName evidence="12">Zinc finger protein 777</fullName>
    </submittedName>
</protein>
<feature type="compositionally biased region" description="Acidic residues" evidence="7">
    <location>
        <begin position="54"/>
        <end position="89"/>
    </location>
</feature>
<feature type="compositionally biased region" description="Acidic residues" evidence="7">
    <location>
        <begin position="350"/>
        <end position="359"/>
    </location>
</feature>
<reference evidence="12" key="2">
    <citation type="submission" date="2025-04" db="UniProtKB">
        <authorList>
            <consortium name="RefSeq"/>
        </authorList>
    </citation>
    <scope>IDENTIFICATION</scope>
</reference>
<evidence type="ECO:0000259" key="8">
    <source>
        <dbReference type="PROSITE" id="PS50157"/>
    </source>
</evidence>
<evidence type="ECO:0000256" key="1">
    <source>
        <dbReference type="ARBA" id="ARBA00022723"/>
    </source>
</evidence>
<dbReference type="GeneID" id="108053640"/>
<feature type="domain" description="C2H2-type" evidence="8">
    <location>
        <begin position="487"/>
        <end position="510"/>
    </location>
</feature>
<feature type="region of interest" description="Disordered" evidence="7">
    <location>
        <begin position="343"/>
        <end position="426"/>
    </location>
</feature>
<evidence type="ECO:0000313" key="12">
    <source>
        <dbReference type="RefSeq" id="XP_016991841.1"/>
    </source>
</evidence>
<reference evidence="10" key="3">
    <citation type="submission" date="2025-05" db="UniProtKB">
        <authorList>
            <consortium name="EnsemblMetazoa"/>
        </authorList>
    </citation>
    <scope>IDENTIFICATION</scope>
</reference>
<dbReference type="EnsemblMetazoa" id="XM_017136352.2">
    <property type="protein sequence ID" value="XP_016991841.1"/>
    <property type="gene ID" value="LOC108053640"/>
</dbReference>
<feature type="compositionally biased region" description="Polar residues" evidence="7">
    <location>
        <begin position="602"/>
        <end position="613"/>
    </location>
</feature>
<dbReference type="PANTHER" id="PTHR24409">
    <property type="entry name" value="ZINC FINGER PROTEIN 142"/>
    <property type="match status" value="1"/>
</dbReference>
<dbReference type="InterPro" id="IPR012934">
    <property type="entry name" value="Znf_AD"/>
</dbReference>
<keyword evidence="3 5" id="KW-0863">Zinc-finger</keyword>
<dbReference type="GO" id="GO:0000981">
    <property type="term" value="F:DNA-binding transcription factor activity, RNA polymerase II-specific"/>
    <property type="evidence" value="ECO:0007669"/>
    <property type="project" value="TreeGrafter"/>
</dbReference>
<dbReference type="RefSeq" id="XP_016991841.1">
    <property type="nucleotide sequence ID" value="XM_017136352.1"/>
</dbReference>
<keyword evidence="2" id="KW-0677">Repeat</keyword>
<dbReference type="SMART" id="SM00868">
    <property type="entry name" value="zf-AD"/>
    <property type="match status" value="1"/>
</dbReference>
<evidence type="ECO:0000256" key="6">
    <source>
        <dbReference type="PROSITE-ProRule" id="PRU01263"/>
    </source>
</evidence>
<evidence type="ECO:0000313" key="11">
    <source>
        <dbReference type="Proteomes" id="UP001652680"/>
    </source>
</evidence>
<dbReference type="PROSITE" id="PS51915">
    <property type="entry name" value="ZAD"/>
    <property type="match status" value="1"/>
</dbReference>
<feature type="binding site" evidence="6">
    <location>
        <position position="302"/>
    </location>
    <ligand>
        <name>Zn(2+)</name>
        <dbReference type="ChEBI" id="CHEBI:29105"/>
    </ligand>
</feature>
<feature type="binding site" evidence="6">
    <location>
        <position position="299"/>
    </location>
    <ligand>
        <name>Zn(2+)</name>
        <dbReference type="ChEBI" id="CHEBI:29105"/>
    </ligand>
</feature>
<dbReference type="FunFam" id="3.30.160.60:FF:000065">
    <property type="entry name" value="B-cell CLL/lymphoma 6, member B"/>
    <property type="match status" value="1"/>
</dbReference>
<dbReference type="SUPFAM" id="SSF57667">
    <property type="entry name" value="beta-beta-alpha zinc fingers"/>
    <property type="match status" value="2"/>
</dbReference>
<feature type="compositionally biased region" description="Acidic residues" evidence="7">
    <location>
        <begin position="163"/>
        <end position="223"/>
    </location>
</feature>
<feature type="domain" description="ZAD" evidence="9">
    <location>
        <begin position="252"/>
        <end position="326"/>
    </location>
</feature>
<feature type="compositionally biased region" description="Basic and acidic residues" evidence="7">
    <location>
        <begin position="94"/>
        <end position="125"/>
    </location>
</feature>
<evidence type="ECO:0000256" key="2">
    <source>
        <dbReference type="ARBA" id="ARBA00022737"/>
    </source>
</evidence>
<dbReference type="InterPro" id="IPR036236">
    <property type="entry name" value="Znf_C2H2_sf"/>
</dbReference>
<keyword evidence="11" id="KW-1185">Reference proteome</keyword>
<dbReference type="InterPro" id="IPR013087">
    <property type="entry name" value="Znf_C2H2_type"/>
</dbReference>
<evidence type="ECO:0000256" key="4">
    <source>
        <dbReference type="ARBA" id="ARBA00022833"/>
    </source>
</evidence>
<dbReference type="Pfam" id="PF00096">
    <property type="entry name" value="zf-C2H2"/>
    <property type="match status" value="3"/>
</dbReference>
<evidence type="ECO:0000256" key="5">
    <source>
        <dbReference type="PROSITE-ProRule" id="PRU00042"/>
    </source>
</evidence>
<dbReference type="AlphaFoldDB" id="A0A6P4G2T8"/>
<feature type="compositionally biased region" description="Polar residues" evidence="7">
    <location>
        <begin position="575"/>
        <end position="584"/>
    </location>
</feature>
<dbReference type="Gene3D" id="3.30.160.60">
    <property type="entry name" value="Classic Zinc Finger"/>
    <property type="match status" value="2"/>
</dbReference>
<accession>A0A6P4G2T8</accession>
<feature type="domain" description="C2H2-type" evidence="8">
    <location>
        <begin position="458"/>
        <end position="485"/>
    </location>
</feature>
<dbReference type="OrthoDB" id="6601382at2759"/>
<dbReference type="GO" id="GO:0008270">
    <property type="term" value="F:zinc ion binding"/>
    <property type="evidence" value="ECO:0007669"/>
    <property type="project" value="UniProtKB-UniRule"/>
</dbReference>
<dbReference type="SUPFAM" id="SSF57716">
    <property type="entry name" value="Glucocorticoid receptor-like (DNA-binding domain)"/>
    <property type="match status" value="1"/>
</dbReference>